<dbReference type="HOGENOM" id="CLU_202400_0_0_9"/>
<protein>
    <submittedName>
        <fullName evidence="1">Uncharacterized protein</fullName>
    </submittedName>
</protein>
<evidence type="ECO:0000313" key="2">
    <source>
        <dbReference type="Proteomes" id="UP000032250"/>
    </source>
</evidence>
<dbReference type="SUPFAM" id="SSF47240">
    <property type="entry name" value="Ferritin-like"/>
    <property type="match status" value="1"/>
</dbReference>
<dbReference type="RefSeq" id="WP_003491632.1">
    <property type="nucleotide sequence ID" value="NZ_JXSU01000007.1"/>
</dbReference>
<dbReference type="InterPro" id="IPR009078">
    <property type="entry name" value="Ferritin-like_SF"/>
</dbReference>
<reference evidence="1 2" key="1">
    <citation type="submission" date="2014-06" db="EMBL/GenBank/DDBJ databases">
        <title>Genome characterization of distinct group I Clostridium botulinum lineages.</title>
        <authorList>
            <person name="Giordani F."/>
            <person name="Anselmo A."/>
            <person name="Fillo S."/>
            <person name="Palozzi A.M."/>
            <person name="Fortunato A."/>
            <person name="Gentile B."/>
            <person name="Ciammaruconi A."/>
            <person name="Anniballi F."/>
            <person name="De Medici D."/>
            <person name="Lista F."/>
        </authorList>
    </citation>
    <scope>NUCLEOTIDE SEQUENCE [LARGE SCALE GENOMIC DNA]</scope>
    <source>
        <strain evidence="1 2">B2 450</strain>
    </source>
</reference>
<gene>
    <name evidence="1" type="ORF">N495_02645</name>
</gene>
<dbReference type="AlphaFoldDB" id="A0A0D1BUU0"/>
<dbReference type="OrthoDB" id="1707909at2"/>
<name>A0A0D1BUU0_CLOBO</name>
<sequence>MDLTTKDIIKKKILDAQENVRDYQMYSHKIDDKVVADLFGEFAENEAIQAKKLRNVLDKYDSY</sequence>
<dbReference type="PATRIC" id="fig|1379739.3.peg.837"/>
<proteinExistence type="predicted"/>
<dbReference type="EMBL" id="JXSU01000007">
    <property type="protein sequence ID" value="KIS22531.1"/>
    <property type="molecule type" value="Genomic_DNA"/>
</dbReference>
<dbReference type="InterPro" id="IPR012347">
    <property type="entry name" value="Ferritin-like"/>
</dbReference>
<dbReference type="Proteomes" id="UP000032250">
    <property type="component" value="Unassembled WGS sequence"/>
</dbReference>
<organism evidence="1 2">
    <name type="scientific">Clostridium botulinum B2 450</name>
    <dbReference type="NCBI Taxonomy" id="1379739"/>
    <lineage>
        <taxon>Bacteria</taxon>
        <taxon>Bacillati</taxon>
        <taxon>Bacillota</taxon>
        <taxon>Clostridia</taxon>
        <taxon>Eubacteriales</taxon>
        <taxon>Clostridiaceae</taxon>
        <taxon>Clostridium</taxon>
    </lineage>
</organism>
<evidence type="ECO:0000313" key="1">
    <source>
        <dbReference type="EMBL" id="KIS22531.1"/>
    </source>
</evidence>
<dbReference type="Gene3D" id="1.20.1260.10">
    <property type="match status" value="1"/>
</dbReference>
<dbReference type="GeneID" id="92937309"/>
<comment type="caution">
    <text evidence="1">The sequence shown here is derived from an EMBL/GenBank/DDBJ whole genome shotgun (WGS) entry which is preliminary data.</text>
</comment>
<accession>A0A0D1BUU0</accession>